<evidence type="ECO:0000313" key="2">
    <source>
        <dbReference type="Proteomes" id="UP001056778"/>
    </source>
</evidence>
<protein>
    <submittedName>
        <fullName evidence="1">Uncharacterized protein</fullName>
    </submittedName>
</protein>
<name>A0ACB9TJM6_HOLOL</name>
<sequence length="599" mass="69341">MRYVMPFFDDDMEGHQELQELLSKKSKGRGQCYTYYIPDKDCTLVISHQMERAIRDKQIIDVTMAQRSEKIVVKLSDETKITLPLVQYDGNAPFYRGEGWTRKRIEEFHHHGKETMSLAKLFEAKESGVEEWELEMMRLANKRRRKMKGEGTADWKLMMQAAAENMDWDKFEEEARTIVEEIKEPVEDDKIPMEVDNMEKTKNINEKLKNAGPEVLGKLPQMPEIPELVRLMSDGTFTEMANVSGMQIQLESSGQERFVAGQMVKSDEGEIFMPGQTLEKEDGTFEYTPGFTIVMDNEVTLLPGLVMGDTPEKPMFLPGESSITENGELQFVETEEDRDPNYQPPPPEPEEETKPEQPKTKKIIRKVIVKKVAPAPVAGAPPPPPPQDSSSEEVSEEEEEELDVPKPVLPKKPPPKFEYERPKRIKQESQGIKRRERRKSMKIVKSAAQKALESLDTEPVKPYVPKKVYDMSSVQLEKDILQQEKERVKNLTAKKDGEERSINTKRREIRILAKKLLESLPRPKYEPLEPVKKSEKLLDLEASIKKGTFFTTDHKKFIVTRSLRRRKYDWKEPFQFQNVFDTVGINRYKLWKCVVESQI</sequence>
<accession>A0ACB9TJM6</accession>
<organism evidence="1 2">
    <name type="scientific">Holotrichia oblita</name>
    <name type="common">Chafer beetle</name>
    <dbReference type="NCBI Taxonomy" id="644536"/>
    <lineage>
        <taxon>Eukaryota</taxon>
        <taxon>Metazoa</taxon>
        <taxon>Ecdysozoa</taxon>
        <taxon>Arthropoda</taxon>
        <taxon>Hexapoda</taxon>
        <taxon>Insecta</taxon>
        <taxon>Pterygota</taxon>
        <taxon>Neoptera</taxon>
        <taxon>Endopterygota</taxon>
        <taxon>Coleoptera</taxon>
        <taxon>Polyphaga</taxon>
        <taxon>Scarabaeiformia</taxon>
        <taxon>Scarabaeidae</taxon>
        <taxon>Melolonthinae</taxon>
        <taxon>Holotrichia</taxon>
    </lineage>
</organism>
<keyword evidence="2" id="KW-1185">Reference proteome</keyword>
<reference evidence="1" key="1">
    <citation type="submission" date="2022-04" db="EMBL/GenBank/DDBJ databases">
        <title>Chromosome-scale genome assembly of Holotrichia oblita Faldermann.</title>
        <authorList>
            <person name="Rongchong L."/>
        </authorList>
    </citation>
    <scope>NUCLEOTIDE SEQUENCE</scope>
    <source>
        <strain evidence="1">81SQS9</strain>
    </source>
</reference>
<comment type="caution">
    <text evidence="1">The sequence shown here is derived from an EMBL/GenBank/DDBJ whole genome shotgun (WGS) entry which is preliminary data.</text>
</comment>
<dbReference type="Proteomes" id="UP001056778">
    <property type="component" value="Chromosome 2"/>
</dbReference>
<proteinExistence type="predicted"/>
<dbReference type="EMBL" id="CM043016">
    <property type="protein sequence ID" value="KAI4466967.1"/>
    <property type="molecule type" value="Genomic_DNA"/>
</dbReference>
<gene>
    <name evidence="1" type="ORF">MML48_2g00000337</name>
</gene>
<evidence type="ECO:0000313" key="1">
    <source>
        <dbReference type="EMBL" id="KAI4466967.1"/>
    </source>
</evidence>